<evidence type="ECO:0000256" key="2">
    <source>
        <dbReference type="ARBA" id="ARBA00022723"/>
    </source>
</evidence>
<keyword evidence="2" id="KW-0479">Metal-binding</keyword>
<evidence type="ECO:0000313" key="8">
    <source>
        <dbReference type="Proteomes" id="UP000587002"/>
    </source>
</evidence>
<dbReference type="EMBL" id="JACCFJ010000001">
    <property type="protein sequence ID" value="NYI84081.1"/>
    <property type="molecule type" value="Genomic_DNA"/>
</dbReference>
<feature type="domain" description="Iron-binding zinc finger CDGSH type" evidence="6">
    <location>
        <begin position="12"/>
        <end position="56"/>
    </location>
</feature>
<dbReference type="Proteomes" id="UP000587002">
    <property type="component" value="Unassembled WGS sequence"/>
</dbReference>
<gene>
    <name evidence="7" type="ORF">HNR68_002711</name>
</gene>
<protein>
    <submittedName>
        <fullName evidence="7">CDGSH-type Zn-finger protein</fullName>
    </submittedName>
</protein>
<dbReference type="Pfam" id="PF09360">
    <property type="entry name" value="zf-CDGSH"/>
    <property type="match status" value="1"/>
</dbReference>
<dbReference type="Gene3D" id="3.40.5.90">
    <property type="entry name" value="CDGSH iron-sulfur domain, mitoNEET-type"/>
    <property type="match status" value="1"/>
</dbReference>
<evidence type="ECO:0000256" key="1">
    <source>
        <dbReference type="ARBA" id="ARBA00022714"/>
    </source>
</evidence>
<dbReference type="InterPro" id="IPR042216">
    <property type="entry name" value="MitoNEET_CISD"/>
</dbReference>
<evidence type="ECO:0000259" key="6">
    <source>
        <dbReference type="SMART" id="SM00704"/>
    </source>
</evidence>
<dbReference type="AlphaFoldDB" id="A0A853ARM3"/>
<organism evidence="7 8">
    <name type="scientific">Saccharopolyspora hordei</name>
    <dbReference type="NCBI Taxonomy" id="1838"/>
    <lineage>
        <taxon>Bacteria</taxon>
        <taxon>Bacillati</taxon>
        <taxon>Actinomycetota</taxon>
        <taxon>Actinomycetes</taxon>
        <taxon>Pseudonocardiales</taxon>
        <taxon>Pseudonocardiaceae</taxon>
        <taxon>Saccharopolyspora</taxon>
    </lineage>
</organism>
<name>A0A853ARM3_9PSEU</name>
<evidence type="ECO:0000256" key="4">
    <source>
        <dbReference type="ARBA" id="ARBA00023014"/>
    </source>
</evidence>
<dbReference type="SMART" id="SM00704">
    <property type="entry name" value="ZnF_CDGSH"/>
    <property type="match status" value="1"/>
</dbReference>
<accession>A0A853ARM3</accession>
<comment type="caution">
    <text evidence="7">The sequence shown here is derived from an EMBL/GenBank/DDBJ whole genome shotgun (WGS) entry which is preliminary data.</text>
</comment>
<evidence type="ECO:0000256" key="3">
    <source>
        <dbReference type="ARBA" id="ARBA00023004"/>
    </source>
</evidence>
<dbReference type="GO" id="GO:0051537">
    <property type="term" value="F:2 iron, 2 sulfur cluster binding"/>
    <property type="evidence" value="ECO:0007669"/>
    <property type="project" value="UniProtKB-KW"/>
</dbReference>
<dbReference type="GO" id="GO:0005737">
    <property type="term" value="C:cytoplasm"/>
    <property type="evidence" value="ECO:0007669"/>
    <property type="project" value="UniProtKB-ARBA"/>
</dbReference>
<reference evidence="7 8" key="1">
    <citation type="submission" date="2020-07" db="EMBL/GenBank/DDBJ databases">
        <title>Sequencing the genomes of 1000 actinobacteria strains.</title>
        <authorList>
            <person name="Klenk H.-P."/>
        </authorList>
    </citation>
    <scope>NUCLEOTIDE SEQUENCE [LARGE SCALE GENOMIC DNA]</scope>
    <source>
        <strain evidence="7 8">DSM 44065</strain>
    </source>
</reference>
<sequence>MRIVPGGPVLIDGPVDIVTGDGTTHSSDRVVVALCACRRSHRFPFCDTSHRRRVRRTTEPDAEGSAQRPEQ</sequence>
<keyword evidence="3" id="KW-0408">Iron</keyword>
<feature type="region of interest" description="Disordered" evidence="5">
    <location>
        <begin position="49"/>
        <end position="71"/>
    </location>
</feature>
<dbReference type="GO" id="GO:0046872">
    <property type="term" value="F:metal ion binding"/>
    <property type="evidence" value="ECO:0007669"/>
    <property type="project" value="UniProtKB-KW"/>
</dbReference>
<keyword evidence="1" id="KW-0001">2Fe-2S</keyword>
<keyword evidence="8" id="KW-1185">Reference proteome</keyword>
<keyword evidence="4" id="KW-0411">Iron-sulfur</keyword>
<evidence type="ECO:0000313" key="7">
    <source>
        <dbReference type="EMBL" id="NYI84081.1"/>
    </source>
</evidence>
<evidence type="ECO:0000256" key="5">
    <source>
        <dbReference type="SAM" id="MobiDB-lite"/>
    </source>
</evidence>
<proteinExistence type="predicted"/>
<dbReference type="InterPro" id="IPR018967">
    <property type="entry name" value="FeS-contain_CDGSH-typ"/>
</dbReference>